<organism evidence="4 5">
    <name type="scientific">Polystyrenella longa</name>
    <dbReference type="NCBI Taxonomy" id="2528007"/>
    <lineage>
        <taxon>Bacteria</taxon>
        <taxon>Pseudomonadati</taxon>
        <taxon>Planctomycetota</taxon>
        <taxon>Planctomycetia</taxon>
        <taxon>Planctomycetales</taxon>
        <taxon>Planctomycetaceae</taxon>
        <taxon>Polystyrenella</taxon>
    </lineage>
</organism>
<dbReference type="EMBL" id="CP036281">
    <property type="protein sequence ID" value="QDU79418.1"/>
    <property type="molecule type" value="Genomic_DNA"/>
</dbReference>
<gene>
    <name evidence="4" type="ORF">Pla110_11280</name>
</gene>
<keyword evidence="5" id="KW-1185">Reference proteome</keyword>
<dbReference type="InterPro" id="IPR007157">
    <property type="entry name" value="PspA_VIPP1"/>
</dbReference>
<dbReference type="KEGG" id="plon:Pla110_11280"/>
<evidence type="ECO:0000313" key="5">
    <source>
        <dbReference type="Proteomes" id="UP000317178"/>
    </source>
</evidence>
<evidence type="ECO:0000256" key="1">
    <source>
        <dbReference type="ARBA" id="ARBA00043985"/>
    </source>
</evidence>
<dbReference type="AlphaFoldDB" id="A0A518CJK6"/>
<evidence type="ECO:0000256" key="2">
    <source>
        <dbReference type="SAM" id="Coils"/>
    </source>
</evidence>
<reference evidence="4 5" key="1">
    <citation type="submission" date="2019-02" db="EMBL/GenBank/DDBJ databases">
        <title>Deep-cultivation of Planctomycetes and their phenomic and genomic characterization uncovers novel biology.</title>
        <authorList>
            <person name="Wiegand S."/>
            <person name="Jogler M."/>
            <person name="Boedeker C."/>
            <person name="Pinto D."/>
            <person name="Vollmers J."/>
            <person name="Rivas-Marin E."/>
            <person name="Kohn T."/>
            <person name="Peeters S.H."/>
            <person name="Heuer A."/>
            <person name="Rast P."/>
            <person name="Oberbeckmann S."/>
            <person name="Bunk B."/>
            <person name="Jeske O."/>
            <person name="Meyerdierks A."/>
            <person name="Storesund J.E."/>
            <person name="Kallscheuer N."/>
            <person name="Luecker S."/>
            <person name="Lage O.M."/>
            <person name="Pohl T."/>
            <person name="Merkel B.J."/>
            <person name="Hornburger P."/>
            <person name="Mueller R.-W."/>
            <person name="Bruemmer F."/>
            <person name="Labrenz M."/>
            <person name="Spormann A.M."/>
            <person name="Op den Camp H."/>
            <person name="Overmann J."/>
            <person name="Amann R."/>
            <person name="Jetten M.S.M."/>
            <person name="Mascher T."/>
            <person name="Medema M.H."/>
            <person name="Devos D.P."/>
            <person name="Kaster A.-K."/>
            <person name="Ovreas L."/>
            <person name="Rohde M."/>
            <person name="Galperin M.Y."/>
            <person name="Jogler C."/>
        </authorList>
    </citation>
    <scope>NUCLEOTIDE SEQUENCE [LARGE SCALE GENOMIC DNA]</scope>
    <source>
        <strain evidence="4 5">Pla110</strain>
    </source>
</reference>
<keyword evidence="2" id="KW-0175">Coiled coil</keyword>
<name>A0A518CJK6_9PLAN</name>
<feature type="region of interest" description="Disordered" evidence="3">
    <location>
        <begin position="141"/>
        <end position="166"/>
    </location>
</feature>
<dbReference type="OrthoDB" id="9779630at2"/>
<dbReference type="RefSeq" id="WP_144994006.1">
    <property type="nucleotide sequence ID" value="NZ_CP036281.1"/>
</dbReference>
<evidence type="ECO:0008006" key="6">
    <source>
        <dbReference type="Google" id="ProtNLM"/>
    </source>
</evidence>
<evidence type="ECO:0000313" key="4">
    <source>
        <dbReference type="EMBL" id="QDU79418.1"/>
    </source>
</evidence>
<sequence length="180" mass="19948">MTYFSRLTDIVSCNLSEILASKEDPGKALEVIILEMKEGVAGAERAVKNSQRQEERILSELDTYRGELATWLAEARDALQQGNEESARKALHRKQEMEDVVAGLEQQHKAAQATVKHLTTTFRAVEGRLNEALRKQAQLQGESVADVATSSVGTPPSSLDVERNKSIEDELENLKKELGM</sequence>
<dbReference type="PANTHER" id="PTHR31088:SF6">
    <property type="entry name" value="PHAGE SHOCK PROTEIN A"/>
    <property type="match status" value="1"/>
</dbReference>
<protein>
    <recommendedName>
        <fullName evidence="6">Phage shock protein A</fullName>
    </recommendedName>
</protein>
<dbReference type="PANTHER" id="PTHR31088">
    <property type="entry name" value="MEMBRANE-ASSOCIATED PROTEIN VIPP1, CHLOROPLASTIC"/>
    <property type="match status" value="1"/>
</dbReference>
<feature type="coiled-coil region" evidence="2">
    <location>
        <begin position="87"/>
        <end position="114"/>
    </location>
</feature>
<dbReference type="Pfam" id="PF04012">
    <property type="entry name" value="PspA_IM30"/>
    <property type="match status" value="1"/>
</dbReference>
<evidence type="ECO:0000256" key="3">
    <source>
        <dbReference type="SAM" id="MobiDB-lite"/>
    </source>
</evidence>
<dbReference type="Proteomes" id="UP000317178">
    <property type="component" value="Chromosome"/>
</dbReference>
<proteinExistence type="inferred from homology"/>
<accession>A0A518CJK6</accession>
<comment type="similarity">
    <text evidence="1">Belongs to the PspA/Vipp/IM30 family.</text>
</comment>
<feature type="compositionally biased region" description="Polar residues" evidence="3">
    <location>
        <begin position="148"/>
        <end position="157"/>
    </location>
</feature>